<keyword evidence="3" id="KW-1185">Reference proteome</keyword>
<protein>
    <recommendedName>
        <fullName evidence="1">SAM domain-containing protein</fullName>
    </recommendedName>
</protein>
<dbReference type="InterPro" id="IPR013761">
    <property type="entry name" value="SAM/pointed_sf"/>
</dbReference>
<proteinExistence type="predicted"/>
<evidence type="ECO:0000259" key="1">
    <source>
        <dbReference type="Pfam" id="PF00536"/>
    </source>
</evidence>
<dbReference type="Pfam" id="PF00536">
    <property type="entry name" value="SAM_1"/>
    <property type="match status" value="1"/>
</dbReference>
<accession>A0A2U1M1T8</accession>
<reference evidence="2 3" key="1">
    <citation type="journal article" date="2018" name="Mol. Plant">
        <title>The genome of Artemisia annua provides insight into the evolution of Asteraceae family and artemisinin biosynthesis.</title>
        <authorList>
            <person name="Shen Q."/>
            <person name="Zhang L."/>
            <person name="Liao Z."/>
            <person name="Wang S."/>
            <person name="Yan T."/>
            <person name="Shi P."/>
            <person name="Liu M."/>
            <person name="Fu X."/>
            <person name="Pan Q."/>
            <person name="Wang Y."/>
            <person name="Lv Z."/>
            <person name="Lu X."/>
            <person name="Zhang F."/>
            <person name="Jiang W."/>
            <person name="Ma Y."/>
            <person name="Chen M."/>
            <person name="Hao X."/>
            <person name="Li L."/>
            <person name="Tang Y."/>
            <person name="Lv G."/>
            <person name="Zhou Y."/>
            <person name="Sun X."/>
            <person name="Brodelius P.E."/>
            <person name="Rose J.K.C."/>
            <person name="Tang K."/>
        </authorList>
    </citation>
    <scope>NUCLEOTIDE SEQUENCE [LARGE SCALE GENOMIC DNA]</scope>
    <source>
        <strain evidence="3">cv. Huhao1</strain>
        <tissue evidence="2">Leaf</tissue>
    </source>
</reference>
<dbReference type="SUPFAM" id="SSF47769">
    <property type="entry name" value="SAM/Pointed domain"/>
    <property type="match status" value="1"/>
</dbReference>
<sequence>MNKFWRCLNPVQQITKAPTQAPSTVNEADQQAPNCKVRHRHPRFRLRKKLGVGVVKRHKKHNAPTQKLTMETFLKALDLPRYKEYHAIFQELEFDMSALQHVTDKNMESLGFVMGPRWRILNALRYLRMSFEH</sequence>
<dbReference type="AlphaFoldDB" id="A0A2U1M1T8"/>
<organism evidence="2 3">
    <name type="scientific">Artemisia annua</name>
    <name type="common">Sweet wormwood</name>
    <dbReference type="NCBI Taxonomy" id="35608"/>
    <lineage>
        <taxon>Eukaryota</taxon>
        <taxon>Viridiplantae</taxon>
        <taxon>Streptophyta</taxon>
        <taxon>Embryophyta</taxon>
        <taxon>Tracheophyta</taxon>
        <taxon>Spermatophyta</taxon>
        <taxon>Magnoliopsida</taxon>
        <taxon>eudicotyledons</taxon>
        <taxon>Gunneridae</taxon>
        <taxon>Pentapetalae</taxon>
        <taxon>asterids</taxon>
        <taxon>campanulids</taxon>
        <taxon>Asterales</taxon>
        <taxon>Asteraceae</taxon>
        <taxon>Asteroideae</taxon>
        <taxon>Anthemideae</taxon>
        <taxon>Artemisiinae</taxon>
        <taxon>Artemisia</taxon>
    </lineage>
</organism>
<comment type="caution">
    <text evidence="2">The sequence shown here is derived from an EMBL/GenBank/DDBJ whole genome shotgun (WGS) entry which is preliminary data.</text>
</comment>
<dbReference type="EMBL" id="PKPP01006825">
    <property type="protein sequence ID" value="PWA55207.1"/>
    <property type="molecule type" value="Genomic_DNA"/>
</dbReference>
<evidence type="ECO:0000313" key="3">
    <source>
        <dbReference type="Proteomes" id="UP000245207"/>
    </source>
</evidence>
<name>A0A2U1M1T8_ARTAN</name>
<dbReference type="OrthoDB" id="76949at2759"/>
<dbReference type="Gene3D" id="1.10.150.50">
    <property type="entry name" value="Transcription Factor, Ets-1"/>
    <property type="match status" value="1"/>
</dbReference>
<feature type="domain" description="SAM" evidence="1">
    <location>
        <begin position="72"/>
        <end position="127"/>
    </location>
</feature>
<dbReference type="Proteomes" id="UP000245207">
    <property type="component" value="Unassembled WGS sequence"/>
</dbReference>
<dbReference type="InterPro" id="IPR001660">
    <property type="entry name" value="SAM"/>
</dbReference>
<evidence type="ECO:0000313" key="2">
    <source>
        <dbReference type="EMBL" id="PWA55207.1"/>
    </source>
</evidence>
<gene>
    <name evidence="2" type="ORF">CTI12_AA235080</name>
</gene>